<keyword evidence="3" id="KW-1185">Reference proteome</keyword>
<protein>
    <submittedName>
        <fullName evidence="2">Uncharacterized protein</fullName>
    </submittedName>
</protein>
<feature type="region of interest" description="Disordered" evidence="1">
    <location>
        <begin position="22"/>
        <end position="59"/>
    </location>
</feature>
<evidence type="ECO:0000313" key="3">
    <source>
        <dbReference type="Proteomes" id="UP000008022"/>
    </source>
</evidence>
<organism evidence="2 3">
    <name type="scientific">Oryza rufipogon</name>
    <name type="common">Brownbeard rice</name>
    <name type="synonym">Asian wild rice</name>
    <dbReference type="NCBI Taxonomy" id="4529"/>
    <lineage>
        <taxon>Eukaryota</taxon>
        <taxon>Viridiplantae</taxon>
        <taxon>Streptophyta</taxon>
        <taxon>Embryophyta</taxon>
        <taxon>Tracheophyta</taxon>
        <taxon>Spermatophyta</taxon>
        <taxon>Magnoliopsida</taxon>
        <taxon>Liliopsida</taxon>
        <taxon>Poales</taxon>
        <taxon>Poaceae</taxon>
        <taxon>BOP clade</taxon>
        <taxon>Oryzoideae</taxon>
        <taxon>Oryzeae</taxon>
        <taxon>Oryzinae</taxon>
        <taxon>Oryza</taxon>
    </lineage>
</organism>
<dbReference type="Gramene" id="ORUFI01G29800.1">
    <property type="protein sequence ID" value="ORUFI01G29800.1"/>
    <property type="gene ID" value="ORUFI01G29800"/>
</dbReference>
<reference evidence="2" key="2">
    <citation type="submission" date="2015-06" db="UniProtKB">
        <authorList>
            <consortium name="EnsemblPlants"/>
        </authorList>
    </citation>
    <scope>IDENTIFICATION</scope>
</reference>
<evidence type="ECO:0000256" key="1">
    <source>
        <dbReference type="SAM" id="MobiDB-lite"/>
    </source>
</evidence>
<evidence type="ECO:0000313" key="2">
    <source>
        <dbReference type="EnsemblPlants" id="ORUFI01G29800.1"/>
    </source>
</evidence>
<dbReference type="AlphaFoldDB" id="A0A0E0N0V8"/>
<sequence length="59" mass="5945">MPFFHPCSRRWLGIGLADGSSCPSGAARGGGLGSSRASDAEVDSDDGGFGSAGKSEQER</sequence>
<accession>A0A0E0N0V8</accession>
<reference evidence="3" key="1">
    <citation type="submission" date="2013-06" db="EMBL/GenBank/DDBJ databases">
        <authorList>
            <person name="Zhao Q."/>
        </authorList>
    </citation>
    <scope>NUCLEOTIDE SEQUENCE</scope>
    <source>
        <strain evidence="3">cv. W1943</strain>
    </source>
</reference>
<proteinExistence type="predicted"/>
<dbReference type="HOGENOM" id="CLU_2965015_0_0_1"/>
<name>A0A0E0N0V8_ORYRU</name>
<dbReference type="EnsemblPlants" id="ORUFI01G29800.1">
    <property type="protein sequence ID" value="ORUFI01G29800.1"/>
    <property type="gene ID" value="ORUFI01G29800"/>
</dbReference>
<dbReference type="Proteomes" id="UP000008022">
    <property type="component" value="Unassembled WGS sequence"/>
</dbReference>